<evidence type="ECO:0000313" key="1">
    <source>
        <dbReference type="EMBL" id="EQD54654.1"/>
    </source>
</evidence>
<proteinExistence type="predicted"/>
<sequence>MAPEEKLATILETMALNELELGEYCRKKGLYPEQIEEWKKTVLEGLGAPPEKAQREKVSQQAKAIRHLESELFRKEKALAEAATLLMLKKKVDALLEEREGGRSMGNPGKK</sequence>
<dbReference type="AlphaFoldDB" id="T1BMX4"/>
<accession>T1BMX4</accession>
<organism evidence="1">
    <name type="scientific">mine drainage metagenome</name>
    <dbReference type="NCBI Taxonomy" id="410659"/>
    <lineage>
        <taxon>unclassified sequences</taxon>
        <taxon>metagenomes</taxon>
        <taxon>ecological metagenomes</taxon>
    </lineage>
</organism>
<dbReference type="EMBL" id="AUZX01008751">
    <property type="protein sequence ID" value="EQD54654.1"/>
    <property type="molecule type" value="Genomic_DNA"/>
</dbReference>
<name>T1BMX4_9ZZZZ</name>
<gene>
    <name evidence="1" type="ORF">B1A_12114</name>
</gene>
<protein>
    <submittedName>
        <fullName evidence="1">Transposase IS3/IS911 family protein</fullName>
    </submittedName>
</protein>
<reference evidence="1" key="1">
    <citation type="submission" date="2013-08" db="EMBL/GenBank/DDBJ databases">
        <authorList>
            <person name="Mendez C."/>
            <person name="Richter M."/>
            <person name="Ferrer M."/>
            <person name="Sanchez J."/>
        </authorList>
    </citation>
    <scope>NUCLEOTIDE SEQUENCE</scope>
</reference>
<comment type="caution">
    <text evidence="1">The sequence shown here is derived from an EMBL/GenBank/DDBJ whole genome shotgun (WGS) entry which is preliminary data.</text>
</comment>
<reference evidence="1" key="2">
    <citation type="journal article" date="2014" name="ISME J.">
        <title>Microbial stratification in low pH oxic and suboxic macroscopic growths along an acid mine drainage.</title>
        <authorList>
            <person name="Mendez-Garcia C."/>
            <person name="Mesa V."/>
            <person name="Sprenger R.R."/>
            <person name="Richter M."/>
            <person name="Diez M.S."/>
            <person name="Solano J."/>
            <person name="Bargiela R."/>
            <person name="Golyshina O.V."/>
            <person name="Manteca A."/>
            <person name="Ramos J.L."/>
            <person name="Gallego J.R."/>
            <person name="Llorente I."/>
            <person name="Martins Dos Santos V.A."/>
            <person name="Jensen O.N."/>
            <person name="Pelaez A.I."/>
            <person name="Sanchez J."/>
            <person name="Ferrer M."/>
        </authorList>
    </citation>
    <scope>NUCLEOTIDE SEQUENCE</scope>
</reference>